<dbReference type="PANTHER" id="PTHR34215">
    <property type="entry name" value="BLL0784 PROTEIN"/>
    <property type="match status" value="1"/>
</dbReference>
<dbReference type="Pfam" id="PF04296">
    <property type="entry name" value="YlxR"/>
    <property type="match status" value="1"/>
</dbReference>
<dbReference type="RefSeq" id="WP_149306136.1">
    <property type="nucleotide sequence ID" value="NZ_SRSD01000002.1"/>
</dbReference>
<keyword evidence="4" id="KW-1185">Reference proteome</keyword>
<dbReference type="InterPro" id="IPR029064">
    <property type="entry name" value="Ribosomal_eL30-like_sf"/>
</dbReference>
<protein>
    <submittedName>
        <fullName evidence="3">DUF448 domain-containing protein</fullName>
    </submittedName>
</protein>
<dbReference type="InterPro" id="IPR004038">
    <property type="entry name" value="Ribosomal_eL8/eL30/eS12/Gad45"/>
</dbReference>
<dbReference type="Gene3D" id="3.30.1330.30">
    <property type="match status" value="1"/>
</dbReference>
<proteinExistence type="predicted"/>
<gene>
    <name evidence="3" type="ORF">ET418_03140</name>
</gene>
<dbReference type="Proteomes" id="UP000324298">
    <property type="component" value="Unassembled WGS sequence"/>
</dbReference>
<feature type="domain" description="YlxR" evidence="2">
    <location>
        <begin position="12"/>
        <end position="84"/>
    </location>
</feature>
<dbReference type="PANTHER" id="PTHR34215:SF1">
    <property type="entry name" value="YLXR DOMAIN-CONTAINING PROTEIN"/>
    <property type="match status" value="1"/>
</dbReference>
<evidence type="ECO:0000313" key="4">
    <source>
        <dbReference type="Proteomes" id="UP000324298"/>
    </source>
</evidence>
<dbReference type="Pfam" id="PF01248">
    <property type="entry name" value="Ribosomal_L7Ae"/>
    <property type="match status" value="1"/>
</dbReference>
<dbReference type="EMBL" id="SRSD01000002">
    <property type="protein sequence ID" value="KAA0893978.1"/>
    <property type="molecule type" value="Genomic_DNA"/>
</dbReference>
<organism evidence="3 4">
    <name type="scientific">Oryzomonas rubra</name>
    <dbReference type="NCBI Taxonomy" id="2509454"/>
    <lineage>
        <taxon>Bacteria</taxon>
        <taxon>Pseudomonadati</taxon>
        <taxon>Thermodesulfobacteriota</taxon>
        <taxon>Desulfuromonadia</taxon>
        <taxon>Geobacterales</taxon>
        <taxon>Geobacteraceae</taxon>
        <taxon>Oryzomonas</taxon>
    </lineage>
</organism>
<dbReference type="InterPro" id="IPR035931">
    <property type="entry name" value="YlxR-like_sf"/>
</dbReference>
<name>A0A5A9XP13_9BACT</name>
<dbReference type="OrthoDB" id="9813251at2"/>
<feature type="domain" description="Ribosomal protein eL8/eL30/eS12/Gadd45" evidence="1">
    <location>
        <begin position="96"/>
        <end position="181"/>
    </location>
</feature>
<dbReference type="InterPro" id="IPR007393">
    <property type="entry name" value="YlxR_dom"/>
</dbReference>
<dbReference type="InterPro" id="IPR037465">
    <property type="entry name" value="YlxR"/>
</dbReference>
<sequence>MPRHDGGEKPQRSCLACRETRDRDRLIRFVLSPQGEVVPDLDAKLPGRGAYTCIDAACLAAAVKQRQFGRAFKREVAVPTPDEMTAQVAKLLLERVMGYIALANKAGKIVAGGSMVGDALKSKNKPGLVLVARDVSEAIGEKIAAQAAGNNVPCRWVLTKDDFGALLGKAPRSAIGIKSSGFVVQLLKTIERYRNFLGEVQ</sequence>
<accession>A0A5A9XP13</accession>
<reference evidence="3 4" key="1">
    <citation type="submission" date="2019-04" db="EMBL/GenBank/DDBJ databases">
        <title>Geobacter ruber sp. nov., ferric-reducing bacteria isolated from paddy soil.</title>
        <authorList>
            <person name="Xu Z."/>
            <person name="Masuda Y."/>
            <person name="Itoh H."/>
            <person name="Senoo K."/>
        </authorList>
    </citation>
    <scope>NUCLEOTIDE SEQUENCE [LARGE SCALE GENOMIC DNA]</scope>
    <source>
        <strain evidence="3 4">Red88</strain>
    </source>
</reference>
<evidence type="ECO:0000259" key="1">
    <source>
        <dbReference type="Pfam" id="PF01248"/>
    </source>
</evidence>
<evidence type="ECO:0000259" key="2">
    <source>
        <dbReference type="Pfam" id="PF04296"/>
    </source>
</evidence>
<comment type="caution">
    <text evidence="3">The sequence shown here is derived from an EMBL/GenBank/DDBJ whole genome shotgun (WGS) entry which is preliminary data.</text>
</comment>
<dbReference type="SUPFAM" id="SSF64376">
    <property type="entry name" value="YlxR-like"/>
    <property type="match status" value="1"/>
</dbReference>
<evidence type="ECO:0000313" key="3">
    <source>
        <dbReference type="EMBL" id="KAA0893978.1"/>
    </source>
</evidence>
<dbReference type="CDD" id="cd00279">
    <property type="entry name" value="YlxR"/>
    <property type="match status" value="1"/>
</dbReference>
<dbReference type="AlphaFoldDB" id="A0A5A9XP13"/>
<dbReference type="Gene3D" id="3.30.1230.10">
    <property type="entry name" value="YlxR-like"/>
    <property type="match status" value="1"/>
</dbReference>
<dbReference type="SUPFAM" id="SSF55315">
    <property type="entry name" value="L30e-like"/>
    <property type="match status" value="1"/>
</dbReference>